<organism evidence="1 2">
    <name type="scientific">Fusarium oxysporum</name>
    <name type="common">Fusarium vascular wilt</name>
    <dbReference type="NCBI Taxonomy" id="5507"/>
    <lineage>
        <taxon>Eukaryota</taxon>
        <taxon>Fungi</taxon>
        <taxon>Dikarya</taxon>
        <taxon>Ascomycota</taxon>
        <taxon>Pezizomycotina</taxon>
        <taxon>Sordariomycetes</taxon>
        <taxon>Hypocreomycetidae</taxon>
        <taxon>Hypocreales</taxon>
        <taxon>Nectriaceae</taxon>
        <taxon>Fusarium</taxon>
        <taxon>Fusarium oxysporum species complex</taxon>
    </lineage>
</organism>
<protein>
    <submittedName>
        <fullName evidence="1">Uncharacterized protein</fullName>
    </submittedName>
</protein>
<accession>A0A420QTY8</accession>
<dbReference type="EMBL" id="MRCY01000047">
    <property type="protein sequence ID" value="RKL08220.1"/>
    <property type="molecule type" value="Genomic_DNA"/>
</dbReference>
<evidence type="ECO:0000313" key="2">
    <source>
        <dbReference type="Proteomes" id="UP000285860"/>
    </source>
</evidence>
<gene>
    <name evidence="1" type="ORF">BFJ68_g9567</name>
</gene>
<dbReference type="Proteomes" id="UP000285860">
    <property type="component" value="Unassembled WGS sequence"/>
</dbReference>
<name>A0A420QTY8_FUSOX</name>
<comment type="caution">
    <text evidence="1">The sequence shown here is derived from an EMBL/GenBank/DDBJ whole genome shotgun (WGS) entry which is preliminary data.</text>
</comment>
<proteinExistence type="predicted"/>
<dbReference type="AlphaFoldDB" id="A0A420QTY8"/>
<evidence type="ECO:0000313" key="1">
    <source>
        <dbReference type="EMBL" id="RKL08220.1"/>
    </source>
</evidence>
<reference evidence="1 2" key="1">
    <citation type="journal article" date="2018" name="Sci. Rep.">
        <title>Characterisation of pathogen-specific regions and novel effector candidates in Fusarium oxysporum f. sp. cepae.</title>
        <authorList>
            <person name="Armitage A.D."/>
            <person name="Taylor A."/>
            <person name="Sobczyk M.K."/>
            <person name="Baxter L."/>
            <person name="Greenfield B.P."/>
            <person name="Bates H.J."/>
            <person name="Wilson F."/>
            <person name="Jackson A.C."/>
            <person name="Ott S."/>
            <person name="Harrison R.J."/>
            <person name="Clarkson J.P."/>
        </authorList>
    </citation>
    <scope>NUCLEOTIDE SEQUENCE [LARGE SCALE GENOMIC DNA]</scope>
    <source>
        <strain evidence="1 2">Fo_A28</strain>
    </source>
</reference>
<dbReference type="VEuPathDB" id="FungiDB:FOC4_h10017192"/>
<dbReference type="VEuPathDB" id="FungiDB:FOZG_17071"/>
<sequence length="132" mass="14520">MDAEWQYNLLDEDMSLIMDLNDPFGSIPSEIDLSLVDSYQPADDTALTMGDPLLGRAIACNEYLPDGAYPGFLADVTSRTDNSSFPNTDCPTTFDELIVSDVLVAIFATFSDPRCATCASRDIHTHESWKSI</sequence>
<dbReference type="VEuPathDB" id="FungiDB:FOIG_16004"/>